<organism evidence="13">
    <name type="scientific">Paenibacillus sp. SYP-B3998</name>
    <dbReference type="NCBI Taxonomy" id="2678564"/>
    <lineage>
        <taxon>Bacteria</taxon>
        <taxon>Bacillati</taxon>
        <taxon>Bacillota</taxon>
        <taxon>Bacilli</taxon>
        <taxon>Bacillales</taxon>
        <taxon>Paenibacillaceae</taxon>
        <taxon>Paenibacillus</taxon>
    </lineage>
</organism>
<proteinExistence type="predicted"/>
<dbReference type="InterPro" id="IPR018060">
    <property type="entry name" value="HTH_AraC"/>
</dbReference>
<dbReference type="Pfam" id="PF02805">
    <property type="entry name" value="Ada_Zn_binding"/>
    <property type="match status" value="1"/>
</dbReference>
<evidence type="ECO:0000256" key="10">
    <source>
        <dbReference type="ARBA" id="ARBA00023163"/>
    </source>
</evidence>
<dbReference type="GO" id="GO:0003700">
    <property type="term" value="F:DNA-binding transcription factor activity"/>
    <property type="evidence" value="ECO:0007669"/>
    <property type="project" value="InterPro"/>
</dbReference>
<keyword evidence="8" id="KW-0238">DNA-binding</keyword>
<keyword evidence="4" id="KW-0479">Metal-binding</keyword>
<evidence type="ECO:0000256" key="7">
    <source>
        <dbReference type="ARBA" id="ARBA00023015"/>
    </source>
</evidence>
<keyword evidence="11" id="KW-0234">DNA repair</keyword>
<dbReference type="AlphaFoldDB" id="A0A6G4A650"/>
<dbReference type="Pfam" id="PF12833">
    <property type="entry name" value="HTH_18"/>
    <property type="match status" value="1"/>
</dbReference>
<keyword evidence="2 13" id="KW-0489">Methyltransferase</keyword>
<evidence type="ECO:0000259" key="12">
    <source>
        <dbReference type="PROSITE" id="PS01124"/>
    </source>
</evidence>
<dbReference type="GO" id="GO:0032259">
    <property type="term" value="P:methylation"/>
    <property type="evidence" value="ECO:0007669"/>
    <property type="project" value="UniProtKB-KW"/>
</dbReference>
<gene>
    <name evidence="13" type="ORF">GK047_25390</name>
</gene>
<dbReference type="SUPFAM" id="SSF57884">
    <property type="entry name" value="Ada DNA repair protein, N-terminal domain (N-Ada 10)"/>
    <property type="match status" value="1"/>
</dbReference>
<evidence type="ECO:0000256" key="9">
    <source>
        <dbReference type="ARBA" id="ARBA00023159"/>
    </source>
</evidence>
<protein>
    <submittedName>
        <fullName evidence="13">Methylphosphotriester-DNA--protein-cysteine methyltransferase family protein</fullName>
    </submittedName>
</protein>
<dbReference type="SMART" id="SM00342">
    <property type="entry name" value="HTH_ARAC"/>
    <property type="match status" value="1"/>
</dbReference>
<keyword evidence="6" id="KW-0862">Zinc</keyword>
<dbReference type="PROSITE" id="PS00041">
    <property type="entry name" value="HTH_ARAC_FAMILY_1"/>
    <property type="match status" value="1"/>
</dbReference>
<reference evidence="13" key="1">
    <citation type="submission" date="2020-02" db="EMBL/GenBank/DDBJ databases">
        <authorList>
            <person name="Shen X.-R."/>
            <person name="Zhang Y.-X."/>
        </authorList>
    </citation>
    <scope>NUCLEOTIDE SEQUENCE</scope>
    <source>
        <strain evidence="13">SYP-B3998</strain>
    </source>
</reference>
<dbReference type="PANTHER" id="PTHR43280">
    <property type="entry name" value="ARAC-FAMILY TRANSCRIPTIONAL REGULATOR"/>
    <property type="match status" value="1"/>
</dbReference>
<evidence type="ECO:0000256" key="1">
    <source>
        <dbReference type="ARBA" id="ARBA00001947"/>
    </source>
</evidence>
<dbReference type="EMBL" id="JAAIKC010000015">
    <property type="protein sequence ID" value="NEW09301.1"/>
    <property type="molecule type" value="Genomic_DNA"/>
</dbReference>
<evidence type="ECO:0000256" key="11">
    <source>
        <dbReference type="ARBA" id="ARBA00023204"/>
    </source>
</evidence>
<keyword evidence="10" id="KW-0804">Transcription</keyword>
<evidence type="ECO:0000256" key="6">
    <source>
        <dbReference type="ARBA" id="ARBA00022833"/>
    </source>
</evidence>
<dbReference type="Gene3D" id="1.10.10.60">
    <property type="entry name" value="Homeodomain-like"/>
    <property type="match status" value="2"/>
</dbReference>
<dbReference type="InterPro" id="IPR016220">
    <property type="entry name" value="Me-P-triester_DNA_alkyl-Trfase"/>
</dbReference>
<dbReference type="InterPro" id="IPR004026">
    <property type="entry name" value="Ada_DNA_repair_Zn-bd"/>
</dbReference>
<accession>A0A6G4A650</accession>
<dbReference type="InterPro" id="IPR035451">
    <property type="entry name" value="Ada-like_dom_sf"/>
</dbReference>
<dbReference type="InterPro" id="IPR018062">
    <property type="entry name" value="HTH_AraC-typ_CS"/>
</dbReference>
<dbReference type="GO" id="GO:0043565">
    <property type="term" value="F:sequence-specific DNA binding"/>
    <property type="evidence" value="ECO:0007669"/>
    <property type="project" value="InterPro"/>
</dbReference>
<keyword evidence="9" id="KW-0010">Activator</keyword>
<evidence type="ECO:0000313" key="13">
    <source>
        <dbReference type="EMBL" id="NEW09301.1"/>
    </source>
</evidence>
<evidence type="ECO:0000256" key="5">
    <source>
        <dbReference type="ARBA" id="ARBA00022763"/>
    </source>
</evidence>
<sequence length="197" mass="22819">MGGQIMNGEFWEAIVDNNKAYDGKFFYAVKTTKIFCRPSCKSKLPKKEHVRIFSNMQAAIAESYRPCKRCRPDGVRLPDEEWVYHMTQHIEERYADSLTLADLAEQFYTSIYHLQRTFKRLKGVTPLTYLQQVRIDAAKRLLIETNLQMNIIGVKVGIHNAAYFTTLFQKKSGFTPTEFRQANYGLINLNNHNRGGI</sequence>
<dbReference type="PANTHER" id="PTHR43280:SF28">
    <property type="entry name" value="HTH-TYPE TRANSCRIPTIONAL ACTIVATOR RHAS"/>
    <property type="match status" value="1"/>
</dbReference>
<dbReference type="Gene3D" id="3.40.10.10">
    <property type="entry name" value="DNA Methylphosphotriester Repair Domain"/>
    <property type="match status" value="1"/>
</dbReference>
<dbReference type="SUPFAM" id="SSF46689">
    <property type="entry name" value="Homeodomain-like"/>
    <property type="match status" value="2"/>
</dbReference>
<dbReference type="PIRSF" id="PIRSF000408">
    <property type="entry name" value="Alkyltransferas_AdaA"/>
    <property type="match status" value="1"/>
</dbReference>
<dbReference type="PROSITE" id="PS01124">
    <property type="entry name" value="HTH_ARAC_FAMILY_2"/>
    <property type="match status" value="1"/>
</dbReference>
<evidence type="ECO:0000256" key="3">
    <source>
        <dbReference type="ARBA" id="ARBA00022679"/>
    </source>
</evidence>
<evidence type="ECO:0000256" key="4">
    <source>
        <dbReference type="ARBA" id="ARBA00022723"/>
    </source>
</evidence>
<evidence type="ECO:0000256" key="8">
    <source>
        <dbReference type="ARBA" id="ARBA00023125"/>
    </source>
</evidence>
<comment type="cofactor">
    <cofactor evidence="1">
        <name>Zn(2+)</name>
        <dbReference type="ChEBI" id="CHEBI:29105"/>
    </cofactor>
</comment>
<dbReference type="GO" id="GO:0006281">
    <property type="term" value="P:DNA repair"/>
    <property type="evidence" value="ECO:0007669"/>
    <property type="project" value="UniProtKB-KW"/>
</dbReference>
<keyword evidence="3 13" id="KW-0808">Transferase</keyword>
<evidence type="ECO:0000256" key="2">
    <source>
        <dbReference type="ARBA" id="ARBA00022603"/>
    </source>
</evidence>
<feature type="domain" description="HTH araC/xylS-type" evidence="12">
    <location>
        <begin position="84"/>
        <end position="182"/>
    </location>
</feature>
<keyword evidence="7" id="KW-0805">Transcription regulation</keyword>
<dbReference type="GO" id="GO:0008270">
    <property type="term" value="F:zinc ion binding"/>
    <property type="evidence" value="ECO:0007669"/>
    <property type="project" value="InterPro"/>
</dbReference>
<comment type="caution">
    <text evidence="13">The sequence shown here is derived from an EMBL/GenBank/DDBJ whole genome shotgun (WGS) entry which is preliminary data.</text>
</comment>
<name>A0A6G4A650_9BACL</name>
<dbReference type="GO" id="GO:0008168">
    <property type="term" value="F:methyltransferase activity"/>
    <property type="evidence" value="ECO:0007669"/>
    <property type="project" value="UniProtKB-KW"/>
</dbReference>
<dbReference type="InterPro" id="IPR009057">
    <property type="entry name" value="Homeodomain-like_sf"/>
</dbReference>
<keyword evidence="5" id="KW-0227">DNA damage</keyword>